<sequence length="133" mass="15158">MAYLGKEFTVEKDENYAEFIKSLGLPEAEAAHFIAYKPVTKLEKNGDTYKITTVTSNGTRVAEFKSGVEFDEELKPGFTVRTKYVVNGDTITQDMTKDGKSTTYKREFSPDKMKLTITSSFWDGVAYRYYKLV</sequence>
<dbReference type="PRINTS" id="PR00178">
    <property type="entry name" value="FATTYACIDBP"/>
</dbReference>
<proteinExistence type="inferred from homology"/>
<dbReference type="GO" id="GO:0008289">
    <property type="term" value="F:lipid binding"/>
    <property type="evidence" value="ECO:0007669"/>
    <property type="project" value="UniProtKB-KW"/>
</dbReference>
<evidence type="ECO:0000256" key="1">
    <source>
        <dbReference type="ARBA" id="ARBA00008390"/>
    </source>
</evidence>
<comment type="similarity">
    <text evidence="1">Belongs to the calycin superfamily. Fatty-acid binding protein (FABP) family.</text>
</comment>
<accession>A0A9N9R754</accession>
<reference evidence="3" key="2">
    <citation type="submission" date="2022-10" db="EMBL/GenBank/DDBJ databases">
        <authorList>
            <consortium name="ENA_rothamsted_submissions"/>
            <consortium name="culmorum"/>
            <person name="King R."/>
        </authorList>
    </citation>
    <scope>NUCLEOTIDE SEQUENCE</scope>
</reference>
<keyword evidence="4" id="KW-1185">Reference proteome</keyword>
<dbReference type="InterPro" id="IPR000463">
    <property type="entry name" value="Fatty_acid-bd"/>
</dbReference>
<evidence type="ECO:0000256" key="2">
    <source>
        <dbReference type="ARBA" id="ARBA00023121"/>
    </source>
</evidence>
<protein>
    <submittedName>
        <fullName evidence="3">Uncharacterized protein</fullName>
    </submittedName>
</protein>
<dbReference type="InterPro" id="IPR012674">
    <property type="entry name" value="Calycin"/>
</dbReference>
<keyword evidence="2" id="KW-0446">Lipid-binding</keyword>
<evidence type="ECO:0000313" key="4">
    <source>
        <dbReference type="Proteomes" id="UP001153714"/>
    </source>
</evidence>
<dbReference type="AlphaFoldDB" id="A0A9N9R754"/>
<reference evidence="3" key="1">
    <citation type="submission" date="2021-12" db="EMBL/GenBank/DDBJ databases">
        <authorList>
            <person name="King R."/>
        </authorList>
    </citation>
    <scope>NUCLEOTIDE SEQUENCE</scope>
</reference>
<dbReference type="InterPro" id="IPR031259">
    <property type="entry name" value="ILBP"/>
</dbReference>
<dbReference type="Gene3D" id="2.40.128.20">
    <property type="match status" value="1"/>
</dbReference>
<dbReference type="OrthoDB" id="354351at2759"/>
<dbReference type="PANTHER" id="PTHR11955">
    <property type="entry name" value="FATTY ACID BINDING PROTEIN"/>
    <property type="match status" value="1"/>
</dbReference>
<gene>
    <name evidence="3" type="ORF">DIATSA_LOCUS9158</name>
</gene>
<dbReference type="EMBL" id="OU893334">
    <property type="protein sequence ID" value="CAG9791550.1"/>
    <property type="molecule type" value="Genomic_DNA"/>
</dbReference>
<evidence type="ECO:0000313" key="3">
    <source>
        <dbReference type="EMBL" id="CAG9791550.1"/>
    </source>
</evidence>
<name>A0A9N9R754_9NEOP</name>
<dbReference type="Proteomes" id="UP001153714">
    <property type="component" value="Chromosome 3"/>
</dbReference>
<dbReference type="SUPFAM" id="SSF50814">
    <property type="entry name" value="Lipocalins"/>
    <property type="match status" value="1"/>
</dbReference>
<organism evidence="3 4">
    <name type="scientific">Diatraea saccharalis</name>
    <name type="common">sugarcane borer</name>
    <dbReference type="NCBI Taxonomy" id="40085"/>
    <lineage>
        <taxon>Eukaryota</taxon>
        <taxon>Metazoa</taxon>
        <taxon>Ecdysozoa</taxon>
        <taxon>Arthropoda</taxon>
        <taxon>Hexapoda</taxon>
        <taxon>Insecta</taxon>
        <taxon>Pterygota</taxon>
        <taxon>Neoptera</taxon>
        <taxon>Endopterygota</taxon>
        <taxon>Lepidoptera</taxon>
        <taxon>Glossata</taxon>
        <taxon>Ditrysia</taxon>
        <taxon>Pyraloidea</taxon>
        <taxon>Crambidae</taxon>
        <taxon>Crambinae</taxon>
        <taxon>Diatraea</taxon>
    </lineage>
</organism>